<evidence type="ECO:0000313" key="2">
    <source>
        <dbReference type="Proteomes" id="UP000598146"/>
    </source>
</evidence>
<sequence length="412" mass="47550">MADVEHTIGLLLGTEDDWPRAYEALLRRLGTVSGPDGRSHRALSVRVTIEPFNLRDKPRHDLVIDRLAHWYYHPREWLKKIALMDDVYLLNSPFTFQSMEKHAAYCAMMRLGLKVPETVLVPFKNPLENSRWAYTAARYNRPFDLEATAGSVGYPLYMKPYDGGAWVGVSRIRNTDELHAAYDASGERLMHLQASVEDYDIFARSLSIGPETMVMKFRPDQPMHARYEVDHNFLSPSAGDEVVTISRLVNAFFRWEFNSCESLVRGDDVHPIDYANACPDVALTSLHYYFPWAMTALLRWTVFCVVTGRKPQLDTDTSEYFTIADTPGISYAEKLAGYRKLADDYFEVDRYQEFCAKHLANVDEMVYDWVTSEEFRSLLRETVRATYPVHEHEKFLSHFGGLIDAWIRDQGR</sequence>
<dbReference type="SUPFAM" id="SSF56059">
    <property type="entry name" value="Glutathione synthetase ATP-binding domain-like"/>
    <property type="match status" value="1"/>
</dbReference>
<evidence type="ECO:0000313" key="1">
    <source>
        <dbReference type="EMBL" id="MBG0562345.1"/>
    </source>
</evidence>
<gene>
    <name evidence="1" type="ORF">I4J89_12805</name>
</gene>
<proteinExistence type="predicted"/>
<comment type="caution">
    <text evidence="1">The sequence shown here is derived from an EMBL/GenBank/DDBJ whole genome shotgun (WGS) entry which is preliminary data.</text>
</comment>
<organism evidence="1 2">
    <name type="scientific">Actinoplanes aureus</name>
    <dbReference type="NCBI Taxonomy" id="2792083"/>
    <lineage>
        <taxon>Bacteria</taxon>
        <taxon>Bacillati</taxon>
        <taxon>Actinomycetota</taxon>
        <taxon>Actinomycetes</taxon>
        <taxon>Micromonosporales</taxon>
        <taxon>Micromonosporaceae</taxon>
        <taxon>Actinoplanes</taxon>
    </lineage>
</organism>
<dbReference type="AlphaFoldDB" id="A0A931CCF9"/>
<dbReference type="Gene3D" id="3.30.1490.20">
    <property type="entry name" value="ATP-grasp fold, A domain"/>
    <property type="match status" value="1"/>
</dbReference>
<accession>A0A931CCF9</accession>
<dbReference type="RefSeq" id="WP_196414132.1">
    <property type="nucleotide sequence ID" value="NZ_JADQTO010000005.1"/>
</dbReference>
<dbReference type="InterPro" id="IPR013815">
    <property type="entry name" value="ATP_grasp_subdomain_1"/>
</dbReference>
<reference evidence="1" key="1">
    <citation type="submission" date="2020-11" db="EMBL/GenBank/DDBJ databases">
        <title>Isolation and identification of active actinomycetes.</title>
        <authorList>
            <person name="Sun X."/>
        </authorList>
    </citation>
    <scope>NUCLEOTIDE SEQUENCE</scope>
    <source>
        <strain evidence="1">NEAU-A11</strain>
    </source>
</reference>
<name>A0A931CCF9_9ACTN</name>
<dbReference type="Proteomes" id="UP000598146">
    <property type="component" value="Unassembled WGS sequence"/>
</dbReference>
<dbReference type="EMBL" id="JADQTO010000005">
    <property type="protein sequence ID" value="MBG0562345.1"/>
    <property type="molecule type" value="Genomic_DNA"/>
</dbReference>
<protein>
    <recommendedName>
        <fullName evidence="3">ATP-grasp domain-containing protein</fullName>
    </recommendedName>
</protein>
<evidence type="ECO:0008006" key="3">
    <source>
        <dbReference type="Google" id="ProtNLM"/>
    </source>
</evidence>
<dbReference type="GO" id="GO:0005524">
    <property type="term" value="F:ATP binding"/>
    <property type="evidence" value="ECO:0007669"/>
    <property type="project" value="InterPro"/>
</dbReference>
<keyword evidence="2" id="KW-1185">Reference proteome</keyword>